<organism evidence="1 2">
    <name type="scientific">Pluteus cervinus</name>
    <dbReference type="NCBI Taxonomy" id="181527"/>
    <lineage>
        <taxon>Eukaryota</taxon>
        <taxon>Fungi</taxon>
        <taxon>Dikarya</taxon>
        <taxon>Basidiomycota</taxon>
        <taxon>Agaricomycotina</taxon>
        <taxon>Agaricomycetes</taxon>
        <taxon>Agaricomycetidae</taxon>
        <taxon>Agaricales</taxon>
        <taxon>Pluteineae</taxon>
        <taxon>Pluteaceae</taxon>
        <taxon>Pluteus</taxon>
    </lineage>
</organism>
<evidence type="ECO:0000313" key="2">
    <source>
        <dbReference type="Proteomes" id="UP000308600"/>
    </source>
</evidence>
<gene>
    <name evidence="1" type="ORF">BDN72DRAFT_527796</name>
</gene>
<dbReference type="Proteomes" id="UP000308600">
    <property type="component" value="Unassembled WGS sequence"/>
</dbReference>
<proteinExistence type="predicted"/>
<name>A0ACD3AYB8_9AGAR</name>
<sequence length="96" mass="10526">MALATLTSHRLSSVPRFSFRKPRLLSFCKTCPRSKMYTSSQAHQDCRGWRVGDPALGFGMGAGYKLSSLLPSVSISRWGGRIYSSPSFAFGRASGF</sequence>
<reference evidence="1 2" key="1">
    <citation type="journal article" date="2019" name="Nat. Ecol. Evol.">
        <title>Megaphylogeny resolves global patterns of mushroom evolution.</title>
        <authorList>
            <person name="Varga T."/>
            <person name="Krizsan K."/>
            <person name="Foldi C."/>
            <person name="Dima B."/>
            <person name="Sanchez-Garcia M."/>
            <person name="Sanchez-Ramirez S."/>
            <person name="Szollosi G.J."/>
            <person name="Szarkandi J.G."/>
            <person name="Papp V."/>
            <person name="Albert L."/>
            <person name="Andreopoulos W."/>
            <person name="Angelini C."/>
            <person name="Antonin V."/>
            <person name="Barry K.W."/>
            <person name="Bougher N.L."/>
            <person name="Buchanan P."/>
            <person name="Buyck B."/>
            <person name="Bense V."/>
            <person name="Catcheside P."/>
            <person name="Chovatia M."/>
            <person name="Cooper J."/>
            <person name="Damon W."/>
            <person name="Desjardin D."/>
            <person name="Finy P."/>
            <person name="Geml J."/>
            <person name="Haridas S."/>
            <person name="Hughes K."/>
            <person name="Justo A."/>
            <person name="Karasinski D."/>
            <person name="Kautmanova I."/>
            <person name="Kiss B."/>
            <person name="Kocsube S."/>
            <person name="Kotiranta H."/>
            <person name="LaButti K.M."/>
            <person name="Lechner B.E."/>
            <person name="Liimatainen K."/>
            <person name="Lipzen A."/>
            <person name="Lukacs Z."/>
            <person name="Mihaltcheva S."/>
            <person name="Morgado L.N."/>
            <person name="Niskanen T."/>
            <person name="Noordeloos M.E."/>
            <person name="Ohm R.A."/>
            <person name="Ortiz-Santana B."/>
            <person name="Ovrebo C."/>
            <person name="Racz N."/>
            <person name="Riley R."/>
            <person name="Savchenko A."/>
            <person name="Shiryaev A."/>
            <person name="Soop K."/>
            <person name="Spirin V."/>
            <person name="Szebenyi C."/>
            <person name="Tomsovsky M."/>
            <person name="Tulloss R.E."/>
            <person name="Uehling J."/>
            <person name="Grigoriev I.V."/>
            <person name="Vagvolgyi C."/>
            <person name="Papp T."/>
            <person name="Martin F.M."/>
            <person name="Miettinen O."/>
            <person name="Hibbett D.S."/>
            <person name="Nagy L.G."/>
        </authorList>
    </citation>
    <scope>NUCLEOTIDE SEQUENCE [LARGE SCALE GENOMIC DNA]</scope>
    <source>
        <strain evidence="1 2">NL-1719</strain>
    </source>
</reference>
<protein>
    <submittedName>
        <fullName evidence="1">Uncharacterized protein</fullName>
    </submittedName>
</protein>
<keyword evidence="2" id="KW-1185">Reference proteome</keyword>
<accession>A0ACD3AYB8</accession>
<evidence type="ECO:0000313" key="1">
    <source>
        <dbReference type="EMBL" id="TFK70601.1"/>
    </source>
</evidence>
<dbReference type="EMBL" id="ML208310">
    <property type="protein sequence ID" value="TFK70601.1"/>
    <property type="molecule type" value="Genomic_DNA"/>
</dbReference>